<evidence type="ECO:0000256" key="1">
    <source>
        <dbReference type="ARBA" id="ARBA00006464"/>
    </source>
</evidence>
<dbReference type="AlphaFoldDB" id="A0A9D2IH89"/>
<organism evidence="4 5">
    <name type="scientific">Candidatus Eubacterium avistercoris</name>
    <dbReference type="NCBI Taxonomy" id="2838567"/>
    <lineage>
        <taxon>Bacteria</taxon>
        <taxon>Bacillati</taxon>
        <taxon>Bacillota</taxon>
        <taxon>Clostridia</taxon>
        <taxon>Eubacteriales</taxon>
        <taxon>Eubacteriaceae</taxon>
        <taxon>Eubacterium</taxon>
    </lineage>
</organism>
<dbReference type="Pfam" id="PF02397">
    <property type="entry name" value="Bac_transf"/>
    <property type="match status" value="1"/>
</dbReference>
<evidence type="ECO:0000313" key="5">
    <source>
        <dbReference type="Proteomes" id="UP000824024"/>
    </source>
</evidence>
<dbReference type="PANTHER" id="PTHR30576">
    <property type="entry name" value="COLANIC BIOSYNTHESIS UDP-GLUCOSE LIPID CARRIER TRANSFERASE"/>
    <property type="match status" value="1"/>
</dbReference>
<dbReference type="PANTHER" id="PTHR30576:SF8">
    <property type="entry name" value="UNDECAPRENYL-PHOSPHATE GALACTOSE PHOSPHOTRANSFERASE"/>
    <property type="match status" value="1"/>
</dbReference>
<dbReference type="GO" id="GO:0016780">
    <property type="term" value="F:phosphotransferase activity, for other substituted phosphate groups"/>
    <property type="evidence" value="ECO:0007669"/>
    <property type="project" value="TreeGrafter"/>
</dbReference>
<dbReference type="InterPro" id="IPR003362">
    <property type="entry name" value="Bact_transf"/>
</dbReference>
<reference evidence="4" key="2">
    <citation type="submission" date="2021-04" db="EMBL/GenBank/DDBJ databases">
        <authorList>
            <person name="Gilroy R."/>
        </authorList>
    </citation>
    <scope>NUCLEOTIDE SEQUENCE</scope>
    <source>
        <strain evidence="4">CHK192-9172</strain>
    </source>
</reference>
<reference evidence="4" key="1">
    <citation type="journal article" date="2021" name="PeerJ">
        <title>Extensive microbial diversity within the chicken gut microbiome revealed by metagenomics and culture.</title>
        <authorList>
            <person name="Gilroy R."/>
            <person name="Ravi A."/>
            <person name="Getino M."/>
            <person name="Pursley I."/>
            <person name="Horton D.L."/>
            <person name="Alikhan N.F."/>
            <person name="Baker D."/>
            <person name="Gharbi K."/>
            <person name="Hall N."/>
            <person name="Watson M."/>
            <person name="Adriaenssens E.M."/>
            <person name="Foster-Nyarko E."/>
            <person name="Jarju S."/>
            <person name="Secka A."/>
            <person name="Antonio M."/>
            <person name="Oren A."/>
            <person name="Chaudhuri R.R."/>
            <person name="La Ragione R."/>
            <person name="Hildebrand F."/>
            <person name="Pallen M.J."/>
        </authorList>
    </citation>
    <scope>NUCLEOTIDE SEQUENCE</scope>
    <source>
        <strain evidence="4">CHK192-9172</strain>
    </source>
</reference>
<sequence length="223" mass="25890">MYSKYIKRIFDVVFSGMAIVCLIPVFIIVSVLVGVKLGRPIIFTQERTGLHGKIFLMYKFRTMTNEMDSNGNLLPSEQRMTKTGRLLRAASLDELPELFNIFKGEMSFIGPRPLLVRYYSFYTSEEMKRHNVRPGLTGLAQVNGRSFLSWEDIFEYDLHYVSHVSFVMDLKIFLATIYKVFSHKNVADLSKAKKGTDGRYWVEENGKRIEVHGALDEERRRKQ</sequence>
<evidence type="ECO:0000259" key="3">
    <source>
        <dbReference type="Pfam" id="PF02397"/>
    </source>
</evidence>
<comment type="similarity">
    <text evidence="1">Belongs to the bacterial sugar transferase family.</text>
</comment>
<dbReference type="EMBL" id="DXCH01000274">
    <property type="protein sequence ID" value="HIZ08278.1"/>
    <property type="molecule type" value="Genomic_DNA"/>
</dbReference>
<comment type="caution">
    <text evidence="4">The sequence shown here is derived from an EMBL/GenBank/DDBJ whole genome shotgun (WGS) entry which is preliminary data.</text>
</comment>
<protein>
    <submittedName>
        <fullName evidence="4">Sugar transferase</fullName>
    </submittedName>
</protein>
<evidence type="ECO:0000256" key="2">
    <source>
        <dbReference type="SAM" id="Phobius"/>
    </source>
</evidence>
<proteinExistence type="inferred from homology"/>
<gene>
    <name evidence="4" type="ORF">IAA08_10140</name>
</gene>
<evidence type="ECO:0000313" key="4">
    <source>
        <dbReference type="EMBL" id="HIZ08278.1"/>
    </source>
</evidence>
<feature type="transmembrane region" description="Helical" evidence="2">
    <location>
        <begin position="12"/>
        <end position="35"/>
    </location>
</feature>
<keyword evidence="4" id="KW-0808">Transferase</keyword>
<dbReference type="Proteomes" id="UP000824024">
    <property type="component" value="Unassembled WGS sequence"/>
</dbReference>
<feature type="domain" description="Bacterial sugar transferase" evidence="3">
    <location>
        <begin position="7"/>
        <end position="181"/>
    </location>
</feature>
<keyword evidence="2" id="KW-1133">Transmembrane helix</keyword>
<keyword evidence="2" id="KW-0812">Transmembrane</keyword>
<accession>A0A9D2IH89</accession>
<keyword evidence="2" id="KW-0472">Membrane</keyword>
<name>A0A9D2IH89_9FIRM</name>